<dbReference type="EMBL" id="JAAGOX010000053">
    <property type="protein sequence ID" value="NDW47171.1"/>
    <property type="molecule type" value="Genomic_DNA"/>
</dbReference>
<dbReference type="SUPFAM" id="SSF51419">
    <property type="entry name" value="PLP-binding barrel"/>
    <property type="match status" value="1"/>
</dbReference>
<dbReference type="PANTHER" id="PTHR28004:SF2">
    <property type="entry name" value="D-SERINE DEHYDRATASE"/>
    <property type="match status" value="1"/>
</dbReference>
<dbReference type="InterPro" id="IPR051466">
    <property type="entry name" value="D-amino_acid_metab_enzyme"/>
</dbReference>
<dbReference type="InterPro" id="IPR001608">
    <property type="entry name" value="Ala_racemase_N"/>
</dbReference>
<organism evidence="2">
    <name type="scientific">Ruegeria sp. PrR005</name>
    <dbReference type="NCBI Taxonomy" id="2706882"/>
    <lineage>
        <taxon>Bacteria</taxon>
        <taxon>Pseudomonadati</taxon>
        <taxon>Pseudomonadota</taxon>
        <taxon>Alphaproteobacteria</taxon>
        <taxon>Rhodobacterales</taxon>
        <taxon>Roseobacteraceae</taxon>
        <taxon>Ruegeria</taxon>
    </lineage>
</organism>
<comment type="caution">
    <text evidence="2">The sequence shown here is derived from an EMBL/GenBank/DDBJ whole genome shotgun (WGS) entry which is preliminary data.</text>
</comment>
<feature type="domain" description="Alanine racemase N-terminal" evidence="1">
    <location>
        <begin position="25"/>
        <end position="239"/>
    </location>
</feature>
<accession>A0A6B2NSM2</accession>
<protein>
    <submittedName>
        <fullName evidence="2">DSD1 family PLP-dependent enzyme</fullName>
    </submittedName>
</protein>
<dbReference type="InterPro" id="IPR029066">
    <property type="entry name" value="PLP-binding_barrel"/>
</dbReference>
<dbReference type="GO" id="GO:0008721">
    <property type="term" value="F:D-serine ammonia-lyase activity"/>
    <property type="evidence" value="ECO:0007669"/>
    <property type="project" value="TreeGrafter"/>
</dbReference>
<dbReference type="GO" id="GO:0036088">
    <property type="term" value="P:D-serine catabolic process"/>
    <property type="evidence" value="ECO:0007669"/>
    <property type="project" value="TreeGrafter"/>
</dbReference>
<evidence type="ECO:0000313" key="2">
    <source>
        <dbReference type="EMBL" id="NDW47171.1"/>
    </source>
</evidence>
<dbReference type="RefSeq" id="WP_164132177.1">
    <property type="nucleotide sequence ID" value="NZ_JAAGOX010000053.1"/>
</dbReference>
<gene>
    <name evidence="2" type="ORF">G0P99_19670</name>
</gene>
<name>A0A6B2NSM2_9RHOB</name>
<dbReference type="AlphaFoldDB" id="A0A6B2NSM2"/>
<dbReference type="Gene3D" id="3.20.20.10">
    <property type="entry name" value="Alanine racemase"/>
    <property type="match status" value="1"/>
</dbReference>
<reference evidence="2" key="1">
    <citation type="submission" date="2020-02" db="EMBL/GenBank/DDBJ databases">
        <title>Delineation of the pyrene-degrading pathway in Roseobacter clade bacteria by genomic analysis.</title>
        <authorList>
            <person name="Zhou H."/>
            <person name="Wang H."/>
        </authorList>
    </citation>
    <scope>NUCLEOTIDE SEQUENCE</scope>
    <source>
        <strain evidence="2">PrR005</strain>
    </source>
</reference>
<dbReference type="PANTHER" id="PTHR28004">
    <property type="entry name" value="ZGC:162816-RELATED"/>
    <property type="match status" value="1"/>
</dbReference>
<dbReference type="CDD" id="cd06814">
    <property type="entry name" value="PLPDE_III_DSD_D-TA_like_3"/>
    <property type="match status" value="1"/>
</dbReference>
<evidence type="ECO:0000259" key="1">
    <source>
        <dbReference type="Pfam" id="PF01168"/>
    </source>
</evidence>
<proteinExistence type="predicted"/>
<dbReference type="Pfam" id="PF01168">
    <property type="entry name" value="Ala_racemase_N"/>
    <property type="match status" value="1"/>
</dbReference>
<sequence>MSEAYFQSLQAALIAAGRHLPTLVVDSERLAANMAAVRRMTAPGLALRVVEKSLPAPDLLRQVMAGLDTNRLMSFHLPFVRQTAAVFPEADILLGKPMPVGAVAGVSPALDAQVNWLIDSPERLAEYGALAAQSGRSLRICLEVDIGLHRGGFTLERAGDFTAALTRLRDDPNLHLTGLMGYEPHIARLPRAITSPARALDAARAAYARFHALAVQTLGAEAAATLIYNTGGSSTFMLYDGSGPETEVALASALVKPTDFDLPALEALQPAAFIAAPVLKTVERPEIPMARELSRVLRLLGRSPQRACFIYGGNWLADPCHPAGARRSALFGHSSNQEMYDLPADSGLKPGDFLFFRPRQSEALFLQFGDIAAFDGTAITDWWPVWHETH</sequence>